<evidence type="ECO:0000313" key="2">
    <source>
        <dbReference type="Proteomes" id="UP000075714"/>
    </source>
</evidence>
<evidence type="ECO:0000313" key="1">
    <source>
        <dbReference type="EMBL" id="KXZ52748.1"/>
    </source>
</evidence>
<accession>A0A150GST2</accession>
<dbReference type="AlphaFoldDB" id="A0A150GST2"/>
<protein>
    <submittedName>
        <fullName evidence="1">Uncharacterized protein</fullName>
    </submittedName>
</protein>
<reference evidence="2" key="1">
    <citation type="journal article" date="2016" name="Nat. Commun.">
        <title>The Gonium pectorale genome demonstrates co-option of cell cycle regulation during the evolution of multicellularity.</title>
        <authorList>
            <person name="Hanschen E.R."/>
            <person name="Marriage T.N."/>
            <person name="Ferris P.J."/>
            <person name="Hamaji T."/>
            <person name="Toyoda A."/>
            <person name="Fujiyama A."/>
            <person name="Neme R."/>
            <person name="Noguchi H."/>
            <person name="Minakuchi Y."/>
            <person name="Suzuki M."/>
            <person name="Kawai-Toyooka H."/>
            <person name="Smith D.R."/>
            <person name="Sparks H."/>
            <person name="Anderson J."/>
            <person name="Bakaric R."/>
            <person name="Luria V."/>
            <person name="Karger A."/>
            <person name="Kirschner M.W."/>
            <person name="Durand P.M."/>
            <person name="Michod R.E."/>
            <person name="Nozaki H."/>
            <person name="Olson B.J."/>
        </authorList>
    </citation>
    <scope>NUCLEOTIDE SEQUENCE [LARGE SCALE GENOMIC DNA]</scope>
    <source>
        <strain evidence="2">NIES-2863</strain>
    </source>
</reference>
<keyword evidence="2" id="KW-1185">Reference proteome</keyword>
<dbReference type="Proteomes" id="UP000075714">
    <property type="component" value="Unassembled WGS sequence"/>
</dbReference>
<organism evidence="1 2">
    <name type="scientific">Gonium pectorale</name>
    <name type="common">Green alga</name>
    <dbReference type="NCBI Taxonomy" id="33097"/>
    <lineage>
        <taxon>Eukaryota</taxon>
        <taxon>Viridiplantae</taxon>
        <taxon>Chlorophyta</taxon>
        <taxon>core chlorophytes</taxon>
        <taxon>Chlorophyceae</taxon>
        <taxon>CS clade</taxon>
        <taxon>Chlamydomonadales</taxon>
        <taxon>Volvocaceae</taxon>
        <taxon>Gonium</taxon>
    </lineage>
</organism>
<comment type="caution">
    <text evidence="1">The sequence shown here is derived from an EMBL/GenBank/DDBJ whole genome shotgun (WGS) entry which is preliminary data.</text>
</comment>
<dbReference type="OrthoDB" id="532305at2759"/>
<gene>
    <name evidence="1" type="ORF">GPECTOR_8g14</name>
</gene>
<dbReference type="EMBL" id="LSYV01000009">
    <property type="protein sequence ID" value="KXZ52748.1"/>
    <property type="molecule type" value="Genomic_DNA"/>
</dbReference>
<name>A0A150GST2_GONPE</name>
<proteinExistence type="predicted"/>
<sequence length="93" mass="10309">MGHDIKKLREVDPRAVAKRLVRAEAPCTTELGALMDCMKRAGAEADSVCTKERAALAACAGRTVRMPQDVSTQKRQLARQMQSLVSSWKRFGY</sequence>